<keyword evidence="8" id="KW-1185">Reference proteome</keyword>
<proteinExistence type="inferred from homology"/>
<evidence type="ECO:0000313" key="8">
    <source>
        <dbReference type="Proteomes" id="UP000549394"/>
    </source>
</evidence>
<evidence type="ECO:0000256" key="5">
    <source>
        <dbReference type="ARBA" id="ARBA00025730"/>
    </source>
</evidence>
<dbReference type="CDD" id="cd07982">
    <property type="entry name" value="HFD_TAF10"/>
    <property type="match status" value="1"/>
</dbReference>
<keyword evidence="2" id="KW-0805">Transcription regulation</keyword>
<keyword evidence="4" id="KW-0539">Nucleus</keyword>
<comment type="subcellular location">
    <subcellularLocation>
        <location evidence="1">Nucleus</location>
    </subcellularLocation>
</comment>
<gene>
    <name evidence="7" type="ORF">DGYR_LOCUS11001</name>
</gene>
<dbReference type="EMBL" id="CAJFCJ010000019">
    <property type="protein sequence ID" value="CAD5123314.1"/>
    <property type="molecule type" value="Genomic_DNA"/>
</dbReference>
<sequence length="139" mass="15510">MAEQDQTPKNETPRKPDPMDDVNDISLDDLPRVTGTPLSQFAAELEDFKPTIPDAVTNFYLNRAGVSINDPRILRLVSLASQKFITDVCNDALQNCKVRIGSSSSKHKTKEKRFTLTLEDLSPALSENGITIKKPPYYT</sequence>
<dbReference type="GO" id="GO:0000124">
    <property type="term" value="C:SAGA complex"/>
    <property type="evidence" value="ECO:0007669"/>
    <property type="project" value="TreeGrafter"/>
</dbReference>
<evidence type="ECO:0000313" key="7">
    <source>
        <dbReference type="EMBL" id="CAD5123314.1"/>
    </source>
</evidence>
<comment type="caution">
    <text evidence="7">The sequence shown here is derived from an EMBL/GenBank/DDBJ whole genome shotgun (WGS) entry which is preliminary data.</text>
</comment>
<evidence type="ECO:0000256" key="4">
    <source>
        <dbReference type="ARBA" id="ARBA00023242"/>
    </source>
</evidence>
<comment type="similarity">
    <text evidence="5">Belongs to the TAF10 family.</text>
</comment>
<dbReference type="PRINTS" id="PR01443">
    <property type="entry name" value="TFIID30KDSUB"/>
</dbReference>
<dbReference type="GO" id="GO:0016251">
    <property type="term" value="F:RNA polymerase II general transcription initiation factor activity"/>
    <property type="evidence" value="ECO:0007669"/>
    <property type="project" value="TreeGrafter"/>
</dbReference>
<dbReference type="PANTHER" id="PTHR21242:SF0">
    <property type="entry name" value="TRANSCRIPTION INITIATION FACTOR TFIID SUBUNIT 10"/>
    <property type="match status" value="1"/>
</dbReference>
<dbReference type="GO" id="GO:0006367">
    <property type="term" value="P:transcription initiation at RNA polymerase II promoter"/>
    <property type="evidence" value="ECO:0007669"/>
    <property type="project" value="TreeGrafter"/>
</dbReference>
<evidence type="ECO:0000256" key="1">
    <source>
        <dbReference type="ARBA" id="ARBA00004123"/>
    </source>
</evidence>
<organism evidence="7 8">
    <name type="scientific">Dimorphilus gyrociliatus</name>
    <dbReference type="NCBI Taxonomy" id="2664684"/>
    <lineage>
        <taxon>Eukaryota</taxon>
        <taxon>Metazoa</taxon>
        <taxon>Spiralia</taxon>
        <taxon>Lophotrochozoa</taxon>
        <taxon>Annelida</taxon>
        <taxon>Polychaeta</taxon>
        <taxon>Polychaeta incertae sedis</taxon>
        <taxon>Dinophilidae</taxon>
        <taxon>Dimorphilus</taxon>
    </lineage>
</organism>
<name>A0A7I8W432_9ANNE</name>
<feature type="region of interest" description="Disordered" evidence="6">
    <location>
        <begin position="1"/>
        <end position="27"/>
    </location>
</feature>
<evidence type="ECO:0000256" key="6">
    <source>
        <dbReference type="SAM" id="MobiDB-lite"/>
    </source>
</evidence>
<dbReference type="PANTHER" id="PTHR21242">
    <property type="entry name" value="TRANSCRIPTION INITIATION FACTOR TFIID SUBUNIT 10"/>
    <property type="match status" value="1"/>
</dbReference>
<evidence type="ECO:0000256" key="3">
    <source>
        <dbReference type="ARBA" id="ARBA00023163"/>
    </source>
</evidence>
<reference evidence="7 8" key="1">
    <citation type="submission" date="2020-08" db="EMBL/GenBank/DDBJ databases">
        <authorList>
            <person name="Hejnol A."/>
        </authorList>
    </citation>
    <scope>NUCLEOTIDE SEQUENCE [LARGE SCALE GENOMIC DNA]</scope>
</reference>
<accession>A0A7I8W432</accession>
<dbReference type="OrthoDB" id="154356at2759"/>
<dbReference type="InterPro" id="IPR003923">
    <property type="entry name" value="TAF10"/>
</dbReference>
<dbReference type="Proteomes" id="UP000549394">
    <property type="component" value="Unassembled WGS sequence"/>
</dbReference>
<dbReference type="GO" id="GO:1990841">
    <property type="term" value="F:promoter-specific chromatin binding"/>
    <property type="evidence" value="ECO:0007669"/>
    <property type="project" value="TreeGrafter"/>
</dbReference>
<dbReference type="AlphaFoldDB" id="A0A7I8W432"/>
<dbReference type="GO" id="GO:0005669">
    <property type="term" value="C:transcription factor TFIID complex"/>
    <property type="evidence" value="ECO:0007669"/>
    <property type="project" value="TreeGrafter"/>
</dbReference>
<evidence type="ECO:0000256" key="2">
    <source>
        <dbReference type="ARBA" id="ARBA00023015"/>
    </source>
</evidence>
<feature type="compositionally biased region" description="Basic and acidic residues" evidence="6">
    <location>
        <begin position="1"/>
        <end position="18"/>
    </location>
</feature>
<keyword evidence="3" id="KW-0804">Transcription</keyword>
<dbReference type="Pfam" id="PF03540">
    <property type="entry name" value="TAF10"/>
    <property type="match status" value="1"/>
</dbReference>
<protein>
    <submittedName>
        <fullName evidence="7">DgyrCDS11672</fullName>
    </submittedName>
</protein>